<reference evidence="1" key="1">
    <citation type="submission" date="2023-03" db="EMBL/GenBank/DDBJ databases">
        <title>Massive genome expansion in bonnet fungi (Mycena s.s.) driven by repeated elements and novel gene families across ecological guilds.</title>
        <authorList>
            <consortium name="Lawrence Berkeley National Laboratory"/>
            <person name="Harder C.B."/>
            <person name="Miyauchi S."/>
            <person name="Viragh M."/>
            <person name="Kuo A."/>
            <person name="Thoen E."/>
            <person name="Andreopoulos B."/>
            <person name="Lu D."/>
            <person name="Skrede I."/>
            <person name="Drula E."/>
            <person name="Henrissat B."/>
            <person name="Morin E."/>
            <person name="Kohler A."/>
            <person name="Barry K."/>
            <person name="LaButti K."/>
            <person name="Morin E."/>
            <person name="Salamov A."/>
            <person name="Lipzen A."/>
            <person name="Mereny Z."/>
            <person name="Hegedus B."/>
            <person name="Baldrian P."/>
            <person name="Stursova M."/>
            <person name="Weitz H."/>
            <person name="Taylor A."/>
            <person name="Grigoriev I.V."/>
            <person name="Nagy L.G."/>
            <person name="Martin F."/>
            <person name="Kauserud H."/>
        </authorList>
    </citation>
    <scope>NUCLEOTIDE SEQUENCE</scope>
    <source>
        <strain evidence="1">9144</strain>
    </source>
</reference>
<accession>A0AAD6YMC0</accession>
<gene>
    <name evidence="1" type="ORF">GGX14DRAFT_352004</name>
</gene>
<name>A0AAD6YMC0_9AGAR</name>
<keyword evidence="2" id="KW-1185">Reference proteome</keyword>
<dbReference type="EMBL" id="JARJCW010000006">
    <property type="protein sequence ID" value="KAJ7223547.1"/>
    <property type="molecule type" value="Genomic_DNA"/>
</dbReference>
<proteinExistence type="predicted"/>
<protein>
    <submittedName>
        <fullName evidence="1">Uncharacterized protein</fullName>
    </submittedName>
</protein>
<sequence>RWKANQLNHESVIPPVNPLQGRPQILNPDQTHDLLTLLAEAPEMYLDEIMDWVALYQPVS</sequence>
<dbReference type="AlphaFoldDB" id="A0AAD6YMC0"/>
<evidence type="ECO:0000313" key="1">
    <source>
        <dbReference type="EMBL" id="KAJ7223547.1"/>
    </source>
</evidence>
<organism evidence="1 2">
    <name type="scientific">Mycena pura</name>
    <dbReference type="NCBI Taxonomy" id="153505"/>
    <lineage>
        <taxon>Eukaryota</taxon>
        <taxon>Fungi</taxon>
        <taxon>Dikarya</taxon>
        <taxon>Basidiomycota</taxon>
        <taxon>Agaricomycotina</taxon>
        <taxon>Agaricomycetes</taxon>
        <taxon>Agaricomycetidae</taxon>
        <taxon>Agaricales</taxon>
        <taxon>Marasmiineae</taxon>
        <taxon>Mycenaceae</taxon>
        <taxon>Mycena</taxon>
    </lineage>
</organism>
<feature type="non-terminal residue" evidence="1">
    <location>
        <position position="1"/>
    </location>
</feature>
<evidence type="ECO:0000313" key="2">
    <source>
        <dbReference type="Proteomes" id="UP001219525"/>
    </source>
</evidence>
<dbReference type="Proteomes" id="UP001219525">
    <property type="component" value="Unassembled WGS sequence"/>
</dbReference>
<comment type="caution">
    <text evidence="1">The sequence shown here is derived from an EMBL/GenBank/DDBJ whole genome shotgun (WGS) entry which is preliminary data.</text>
</comment>